<dbReference type="OrthoDB" id="5918834at2"/>
<keyword evidence="1" id="KW-0812">Transmembrane</keyword>
<protein>
    <submittedName>
        <fullName evidence="2">Uncharacterized protein</fullName>
    </submittedName>
</protein>
<dbReference type="AlphaFoldDB" id="A0A1I5S2X7"/>
<organism evidence="2 3">
    <name type="scientific">Enterovibrio norvegicus DSM 15893</name>
    <dbReference type="NCBI Taxonomy" id="1121869"/>
    <lineage>
        <taxon>Bacteria</taxon>
        <taxon>Pseudomonadati</taxon>
        <taxon>Pseudomonadota</taxon>
        <taxon>Gammaproteobacteria</taxon>
        <taxon>Vibrionales</taxon>
        <taxon>Vibrionaceae</taxon>
        <taxon>Enterovibrio</taxon>
    </lineage>
</organism>
<dbReference type="EMBL" id="FOWR01000020">
    <property type="protein sequence ID" value="SFP65122.1"/>
    <property type="molecule type" value="Genomic_DNA"/>
</dbReference>
<accession>A0A1I5S2X7</accession>
<evidence type="ECO:0000256" key="1">
    <source>
        <dbReference type="SAM" id="Phobius"/>
    </source>
</evidence>
<sequence length="229" mass="26757">MHQEHFLIPEYPKITYAGISLETVSKKTPNFLHSVKWYARIGISFAFIFFASVTTLSCYLFDLTDDIFFVATLAITFFLYLCSLPLLTKAIISSERVRQWVRKSKHRYFLRALANTPFEARLNASNIIWDTLRNEEWATCINDAHEIDRERTVYSCQQLGKIASNLIDNDPEIFCDAMLKTMNNQRGSTSYFFDILVRLAEQQFHNGKESQRQLRGTQKLMLDDIFSHR</sequence>
<reference evidence="2 3" key="1">
    <citation type="submission" date="2016-10" db="EMBL/GenBank/DDBJ databases">
        <authorList>
            <person name="de Groot N.N."/>
        </authorList>
    </citation>
    <scope>NUCLEOTIDE SEQUENCE [LARGE SCALE GENOMIC DNA]</scope>
    <source>
        <strain evidence="2 3">DSM 15893</strain>
    </source>
</reference>
<keyword evidence="1" id="KW-0472">Membrane</keyword>
<dbReference type="STRING" id="1121869.SAMN03084138_02751"/>
<evidence type="ECO:0000313" key="2">
    <source>
        <dbReference type="EMBL" id="SFP65122.1"/>
    </source>
</evidence>
<gene>
    <name evidence="2" type="ORF">SAMN03084138_02751</name>
</gene>
<name>A0A1I5S2X7_9GAMM</name>
<dbReference type="GeneID" id="35870665"/>
<evidence type="ECO:0000313" key="3">
    <source>
        <dbReference type="Proteomes" id="UP000182692"/>
    </source>
</evidence>
<feature type="transmembrane region" description="Helical" evidence="1">
    <location>
        <begin position="67"/>
        <end position="88"/>
    </location>
</feature>
<dbReference type="RefSeq" id="WP_017008294.1">
    <property type="nucleotide sequence ID" value="NZ_FOWR01000020.1"/>
</dbReference>
<dbReference type="Proteomes" id="UP000182692">
    <property type="component" value="Unassembled WGS sequence"/>
</dbReference>
<keyword evidence="1" id="KW-1133">Transmembrane helix</keyword>
<feature type="transmembrane region" description="Helical" evidence="1">
    <location>
        <begin position="37"/>
        <end position="61"/>
    </location>
</feature>
<proteinExistence type="predicted"/>